<keyword evidence="5" id="KW-0479">Metal-binding</keyword>
<dbReference type="InterPro" id="IPR020901">
    <property type="entry name" value="Prtase_inh_Kunz-CS"/>
</dbReference>
<dbReference type="Pfam" id="PF00014">
    <property type="entry name" value="Kunitz_BPTI"/>
    <property type="match status" value="1"/>
</dbReference>
<dbReference type="SUPFAM" id="SSF82895">
    <property type="entry name" value="TSP-1 type 1 repeat"/>
    <property type="match status" value="4"/>
</dbReference>
<dbReference type="PROSITE" id="PS50092">
    <property type="entry name" value="TSP1"/>
    <property type="match status" value="4"/>
</dbReference>
<name>A0A834RAX9_SARSC</name>
<dbReference type="Gene3D" id="4.10.410.10">
    <property type="entry name" value="Pancreatic trypsin inhibitor Kunitz domain"/>
    <property type="match status" value="1"/>
</dbReference>
<dbReference type="PANTHER" id="PTHR11311">
    <property type="entry name" value="SPONDIN"/>
    <property type="match status" value="1"/>
</dbReference>
<evidence type="ECO:0000259" key="14">
    <source>
        <dbReference type="PROSITE" id="PS50279"/>
    </source>
</evidence>
<dbReference type="InterPro" id="IPR009465">
    <property type="entry name" value="Spondin_N"/>
</dbReference>
<feature type="compositionally biased region" description="Basic residues" evidence="12">
    <location>
        <begin position="988"/>
        <end position="1000"/>
    </location>
</feature>
<keyword evidence="13" id="KW-0472">Membrane</keyword>
<feature type="domain" description="Reelin" evidence="15">
    <location>
        <begin position="145"/>
        <end position="352"/>
    </location>
</feature>
<evidence type="ECO:0000256" key="11">
    <source>
        <dbReference type="ARBA" id="ARBA00030964"/>
    </source>
</evidence>
<dbReference type="Pfam" id="PF06468">
    <property type="entry name" value="Spond_N"/>
    <property type="match status" value="1"/>
</dbReference>
<proteinExistence type="predicted"/>
<reference evidence="19" key="1">
    <citation type="journal article" date="2020" name="PLoS Negl. Trop. Dis.">
        <title>High-quality nuclear genome for Sarcoptes scabiei-A critical resource for a neglected parasite.</title>
        <authorList>
            <person name="Korhonen P.K."/>
            <person name="Gasser R.B."/>
            <person name="Ma G."/>
            <person name="Wang T."/>
            <person name="Stroehlein A.J."/>
            <person name="Young N.D."/>
            <person name="Ang C.S."/>
            <person name="Fernando D.D."/>
            <person name="Lu H.C."/>
            <person name="Taylor S."/>
            <person name="Reynolds S.L."/>
            <person name="Mofiz E."/>
            <person name="Najaraj S.H."/>
            <person name="Gowda H."/>
            <person name="Madugundu A."/>
            <person name="Renuse S."/>
            <person name="Holt D."/>
            <person name="Pandey A."/>
            <person name="Papenfuss A.T."/>
            <person name="Fischer K."/>
        </authorList>
    </citation>
    <scope>NUCLEOTIDE SEQUENCE [LARGE SCALE GENOMIC DNA]</scope>
</reference>
<dbReference type="InterPro" id="IPR051418">
    <property type="entry name" value="Spondin/Thrombospondin_T1"/>
</dbReference>
<dbReference type="Pfam" id="PF00090">
    <property type="entry name" value="TSP_1"/>
    <property type="match status" value="3"/>
</dbReference>
<evidence type="ECO:0000313" key="18">
    <source>
        <dbReference type="EnsemblMetazoa" id="KAF7493435.1"/>
    </source>
</evidence>
<gene>
    <name evidence="17" type="ORF">SSS_2401</name>
</gene>
<dbReference type="OrthoDB" id="347314at2759"/>
<dbReference type="PROSITE" id="PS51020">
    <property type="entry name" value="SPONDIN"/>
    <property type="match status" value="1"/>
</dbReference>
<dbReference type="InterPro" id="IPR038678">
    <property type="entry name" value="Spondin_N_sf"/>
</dbReference>
<dbReference type="InterPro" id="IPR044004">
    <property type="entry name" value="TSP1_spondin_dom"/>
</dbReference>
<dbReference type="AlphaFoldDB" id="A0A834RAX9"/>
<feature type="compositionally biased region" description="Low complexity" evidence="12">
    <location>
        <begin position="972"/>
        <end position="987"/>
    </location>
</feature>
<dbReference type="FunFam" id="2.60.40.2130:FF:000002">
    <property type="entry name" value="Putative Spondin-1"/>
    <property type="match status" value="1"/>
</dbReference>
<keyword evidence="19" id="KW-1185">Reference proteome</keyword>
<dbReference type="NCBIfam" id="NF038123">
    <property type="entry name" value="NF038123_dom"/>
    <property type="match status" value="1"/>
</dbReference>
<keyword evidence="9" id="KW-1015">Disulfide bond</keyword>
<keyword evidence="13" id="KW-1133">Transmembrane helix</keyword>
<keyword evidence="3" id="KW-0964">Secreted</keyword>
<dbReference type="Proteomes" id="UP000070412">
    <property type="component" value="Unassembled WGS sequence"/>
</dbReference>
<keyword evidence="10" id="KW-0325">Glycoprotein</keyword>
<evidence type="ECO:0000256" key="8">
    <source>
        <dbReference type="ARBA" id="ARBA00022889"/>
    </source>
</evidence>
<evidence type="ECO:0000256" key="3">
    <source>
        <dbReference type="ARBA" id="ARBA00022525"/>
    </source>
</evidence>
<organism evidence="17">
    <name type="scientific">Sarcoptes scabiei</name>
    <name type="common">Itch mite</name>
    <name type="synonym">Acarus scabiei</name>
    <dbReference type="NCBI Taxonomy" id="52283"/>
    <lineage>
        <taxon>Eukaryota</taxon>
        <taxon>Metazoa</taxon>
        <taxon>Ecdysozoa</taxon>
        <taxon>Arthropoda</taxon>
        <taxon>Chelicerata</taxon>
        <taxon>Arachnida</taxon>
        <taxon>Acari</taxon>
        <taxon>Acariformes</taxon>
        <taxon>Sarcoptiformes</taxon>
        <taxon>Astigmata</taxon>
        <taxon>Psoroptidia</taxon>
        <taxon>Sarcoptoidea</taxon>
        <taxon>Sarcoptidae</taxon>
        <taxon>Sarcoptinae</taxon>
        <taxon>Sarcoptes</taxon>
    </lineage>
</organism>
<evidence type="ECO:0000256" key="10">
    <source>
        <dbReference type="ARBA" id="ARBA00023180"/>
    </source>
</evidence>
<dbReference type="Pfam" id="PF19028">
    <property type="entry name" value="TSP1_spondin"/>
    <property type="match status" value="1"/>
</dbReference>
<keyword evidence="7" id="KW-0677">Repeat</keyword>
<keyword evidence="6" id="KW-0732">Signal</keyword>
<evidence type="ECO:0000256" key="7">
    <source>
        <dbReference type="ARBA" id="ARBA00022737"/>
    </source>
</evidence>
<dbReference type="SMART" id="SM00209">
    <property type="entry name" value="TSP1"/>
    <property type="match status" value="4"/>
</dbReference>
<dbReference type="EnsemblMetazoa" id="SSS_2401s_mrna">
    <property type="protein sequence ID" value="KAF7493435.1"/>
    <property type="gene ID" value="SSS_2401"/>
</dbReference>
<evidence type="ECO:0000256" key="1">
    <source>
        <dbReference type="ARBA" id="ARBA00004498"/>
    </source>
</evidence>
<dbReference type="Pfam" id="PF02014">
    <property type="entry name" value="Reeler"/>
    <property type="match status" value="1"/>
</dbReference>
<feature type="domain" description="BPTI/Kunitz inhibitor" evidence="14">
    <location>
        <begin position="794"/>
        <end position="844"/>
    </location>
</feature>
<accession>A0A834RAX9</accession>
<evidence type="ECO:0000256" key="2">
    <source>
        <dbReference type="ARBA" id="ARBA00019594"/>
    </source>
</evidence>
<feature type="compositionally biased region" description="Basic residues" evidence="12">
    <location>
        <begin position="1022"/>
        <end position="1036"/>
    </location>
</feature>
<dbReference type="InterPro" id="IPR036383">
    <property type="entry name" value="TSP1_rpt_sf"/>
</dbReference>
<dbReference type="Gene3D" id="2.60.40.4060">
    <property type="entry name" value="Reeler domain"/>
    <property type="match status" value="1"/>
</dbReference>
<evidence type="ECO:0000259" key="16">
    <source>
        <dbReference type="PROSITE" id="PS51020"/>
    </source>
</evidence>
<dbReference type="SUPFAM" id="SSF57362">
    <property type="entry name" value="BPTI-like"/>
    <property type="match status" value="1"/>
</dbReference>
<keyword evidence="4" id="KW-0272">Extracellular matrix</keyword>
<keyword evidence="13" id="KW-0812">Transmembrane</keyword>
<dbReference type="EMBL" id="WVUK01000056">
    <property type="protein sequence ID" value="KAF7493435.1"/>
    <property type="molecule type" value="Genomic_DNA"/>
</dbReference>
<dbReference type="InterPro" id="IPR000884">
    <property type="entry name" value="TSP1_rpt"/>
</dbReference>
<feature type="domain" description="Spondin" evidence="16">
    <location>
        <begin position="355"/>
        <end position="535"/>
    </location>
</feature>
<feature type="compositionally biased region" description="Low complexity" evidence="12">
    <location>
        <begin position="1001"/>
        <end position="1016"/>
    </location>
</feature>
<comment type="subcellular location">
    <subcellularLocation>
        <location evidence="1">Secreted</location>
        <location evidence="1">Extracellular space</location>
        <location evidence="1">Extracellular matrix</location>
    </subcellularLocation>
</comment>
<evidence type="ECO:0000256" key="6">
    <source>
        <dbReference type="ARBA" id="ARBA00022729"/>
    </source>
</evidence>
<dbReference type="PROSITE" id="PS50279">
    <property type="entry name" value="BPTI_KUNITZ_2"/>
    <property type="match status" value="1"/>
</dbReference>
<dbReference type="InterPro" id="IPR002223">
    <property type="entry name" value="Kunitz_BPTI"/>
</dbReference>
<evidence type="ECO:0000256" key="13">
    <source>
        <dbReference type="SAM" id="Phobius"/>
    </source>
</evidence>
<dbReference type="PROSITE" id="PS51019">
    <property type="entry name" value="REELIN"/>
    <property type="match status" value="1"/>
</dbReference>
<dbReference type="GO" id="GO:0031012">
    <property type="term" value="C:extracellular matrix"/>
    <property type="evidence" value="ECO:0007669"/>
    <property type="project" value="TreeGrafter"/>
</dbReference>
<evidence type="ECO:0000313" key="17">
    <source>
        <dbReference type="EMBL" id="KAF7493435.1"/>
    </source>
</evidence>
<dbReference type="PRINTS" id="PR00759">
    <property type="entry name" value="BASICPTASE"/>
</dbReference>
<reference evidence="18" key="3">
    <citation type="submission" date="2022-06" db="UniProtKB">
        <authorList>
            <consortium name="EnsemblMetazoa"/>
        </authorList>
    </citation>
    <scope>IDENTIFICATION</scope>
</reference>
<evidence type="ECO:0000256" key="4">
    <source>
        <dbReference type="ARBA" id="ARBA00022530"/>
    </source>
</evidence>
<dbReference type="CDD" id="cd00109">
    <property type="entry name" value="Kunitz-type"/>
    <property type="match status" value="1"/>
</dbReference>
<dbReference type="SMART" id="SM00131">
    <property type="entry name" value="KU"/>
    <property type="match status" value="1"/>
</dbReference>
<dbReference type="PANTHER" id="PTHR11311:SF16">
    <property type="entry name" value="SPONDIN-1"/>
    <property type="match status" value="1"/>
</dbReference>
<dbReference type="InterPro" id="IPR002861">
    <property type="entry name" value="Reeler_dom"/>
</dbReference>
<evidence type="ECO:0000256" key="12">
    <source>
        <dbReference type="SAM" id="MobiDB-lite"/>
    </source>
</evidence>
<evidence type="ECO:0000256" key="9">
    <source>
        <dbReference type="ARBA" id="ARBA00023157"/>
    </source>
</evidence>
<feature type="region of interest" description="Disordered" evidence="12">
    <location>
        <begin position="966"/>
        <end position="1036"/>
    </location>
</feature>
<feature type="transmembrane region" description="Helical" evidence="13">
    <location>
        <begin position="58"/>
        <end position="76"/>
    </location>
</feature>
<dbReference type="GO" id="GO:0004867">
    <property type="term" value="F:serine-type endopeptidase inhibitor activity"/>
    <property type="evidence" value="ECO:0007669"/>
    <property type="project" value="InterPro"/>
</dbReference>
<dbReference type="InterPro" id="IPR036880">
    <property type="entry name" value="Kunitz_BPTI_sf"/>
</dbReference>
<dbReference type="GO" id="GO:0046872">
    <property type="term" value="F:metal ion binding"/>
    <property type="evidence" value="ECO:0007669"/>
    <property type="project" value="UniProtKB-KW"/>
</dbReference>
<dbReference type="Gene3D" id="2.60.40.2130">
    <property type="entry name" value="F-spondin domain"/>
    <property type="match status" value="1"/>
</dbReference>
<evidence type="ECO:0000313" key="19">
    <source>
        <dbReference type="Proteomes" id="UP000070412"/>
    </source>
</evidence>
<sequence length="1036" mass="117995">MKKMLRIIPKRAGTNLAFRNVPNISNRPPSSLLSSSSSSSSLFYHNILLIIDCLMNKILMSMLLLSIAIIILPSLSDCQFLWNQNIADSKQNNSRSNDDGLNYHLNSNDDHNKFHQNNQPMVQSSRNIETDPHKAGFINHNSLNQNSFASNSWFTDYVGCARQEIDSLSSEPIRDDQNPFKIKISTNTDRYVPGEMYTIVLQGDRRSKSSYGTQPQRFSEFILYAIPKEIDTNHHAHHHQQHLHNQNDHQQEWLSNPYPTSSSWHDVGSFQPQVYTDSLVKLSKHCPNAVTQTTPVPKNEISVMWLSPNQGSGCIVFKAIVVESKDRWYHEDGGLTKIICEDDTDSQKEEQQSDIVDECCACDEAKYEVTFEGYWSKYTHPKDFPASVWQTHFSDIIGASHSGDFRIWQYGGYASEGVKQVAESGVTKKLESELKAESNKIRQELLHATKFMFRVDNRHHLMSLLSMVGPSPDWFIGVSALELCLRNCSWAAEKMINLYLWDAGTDSGVTYLSRDTPTIPQERIRRITSTSPNLPDSPFYDPNGAPMKPFARLSISRQRIYEKNCDDDDNRIGSYDFDDDDGRSDCLVTEWTVFGPCSVACGHGTRKRTRNYINEKRAKESGCNMKLIEIEECGAKCVNNVSCETSAWSEWQPCNVSCGRGHRIRTRKFLHRLARKLCQNIELEQKESCMGPLGQCQNPQLLNQPSASPSSMMSNSCTGGSCQEPETIERHCAVTSWSEWTPCSVECGKGLKYRNRLYINAFKSKNQCDVKLIEVNECYNKACTAQNQDPQHVCSLPKEVGPCRGYFPRYYYDSSKGSCLQFIYRGCRGNHNNFERLNDCKEKCENYFLQKAPMSDNLKYNMGGGGNFGPSSLSSSPLASSSSMYNHYTNNHHYNHYNQSITSPLIGDDQNLVIDCVVTSWSEWSQCNRPCGKARKERRREIKLNPQNGGRKCPKLIQRRKCKENPPCVIDQTNQNNMKTNYNSNNHNHNHHQFKSHQHPHPSYLSSSGSPSSLSSATATFQHHHHSHQHHQQKNY</sequence>
<dbReference type="InterPro" id="IPR042307">
    <property type="entry name" value="Reeler_sf"/>
</dbReference>
<dbReference type="GO" id="GO:0007155">
    <property type="term" value="P:cell adhesion"/>
    <property type="evidence" value="ECO:0007669"/>
    <property type="project" value="UniProtKB-KW"/>
</dbReference>
<dbReference type="Gene3D" id="2.20.100.10">
    <property type="entry name" value="Thrombospondin type-1 (TSP1) repeat"/>
    <property type="match status" value="4"/>
</dbReference>
<protein>
    <recommendedName>
        <fullName evidence="2">Spondin-1</fullName>
    </recommendedName>
    <alternativeName>
        <fullName evidence="11">F-spondin</fullName>
    </alternativeName>
</protein>
<evidence type="ECO:0000259" key="15">
    <source>
        <dbReference type="PROSITE" id="PS51019"/>
    </source>
</evidence>
<evidence type="ECO:0000256" key="5">
    <source>
        <dbReference type="ARBA" id="ARBA00022723"/>
    </source>
</evidence>
<reference evidence="17" key="2">
    <citation type="submission" date="2020-01" db="EMBL/GenBank/DDBJ databases">
        <authorList>
            <person name="Korhonen P.K.K."/>
            <person name="Guangxu M.G."/>
            <person name="Wang T.W."/>
            <person name="Stroehlein A.J.S."/>
            <person name="Young N.D."/>
            <person name="Ang C.-S.A."/>
            <person name="Fernando D.W.F."/>
            <person name="Lu H.L."/>
            <person name="Taylor S.T."/>
            <person name="Ehtesham M.E.M."/>
            <person name="Najaraj S.H.N."/>
            <person name="Harsha G.H.G."/>
            <person name="Madugundu A.M."/>
            <person name="Renuse S.R."/>
            <person name="Holt D.H."/>
            <person name="Pandey A.P."/>
            <person name="Papenfuss A.P."/>
            <person name="Gasser R.B.G."/>
            <person name="Fischer K.F."/>
        </authorList>
    </citation>
    <scope>NUCLEOTIDE SEQUENCE</scope>
    <source>
        <strain evidence="17">SSS_KF_BRIS2020</strain>
    </source>
</reference>
<keyword evidence="8" id="KW-0130">Cell adhesion</keyword>
<dbReference type="CDD" id="cd08544">
    <property type="entry name" value="Reeler"/>
    <property type="match status" value="1"/>
</dbReference>
<feature type="region of interest" description="Disordered" evidence="12">
    <location>
        <begin position="234"/>
        <end position="258"/>
    </location>
</feature>
<dbReference type="PROSITE" id="PS00280">
    <property type="entry name" value="BPTI_KUNITZ_1"/>
    <property type="match status" value="1"/>
</dbReference>